<comment type="caution">
    <text evidence="2">The sequence shown here is derived from an EMBL/GenBank/DDBJ whole genome shotgun (WGS) entry which is preliminary data.</text>
</comment>
<evidence type="ECO:0000313" key="3">
    <source>
        <dbReference type="Proteomes" id="UP000008366"/>
    </source>
</evidence>
<evidence type="ECO:0000256" key="1">
    <source>
        <dbReference type="SAM" id="Phobius"/>
    </source>
</evidence>
<feature type="transmembrane region" description="Helical" evidence="1">
    <location>
        <begin position="153"/>
        <end position="174"/>
    </location>
</feature>
<dbReference type="Proteomes" id="UP000008366">
    <property type="component" value="Unassembled WGS sequence"/>
</dbReference>
<gene>
    <name evidence="2" type="ORF">KILIM_030_00410</name>
</gene>
<proteinExistence type="predicted"/>
<reference evidence="2 3" key="1">
    <citation type="submission" date="2012-08" db="EMBL/GenBank/DDBJ databases">
        <title>Whole genome shotgun sequence of Kineosphaera limosa NBRC 100340.</title>
        <authorList>
            <person name="Yoshida I."/>
            <person name="Isaki S."/>
            <person name="Hosoyama A."/>
            <person name="Tsuchikane K."/>
            <person name="Katsumata H."/>
            <person name="Ando Y."/>
            <person name="Ohji S."/>
            <person name="Hamada M."/>
            <person name="Tamura T."/>
            <person name="Yamazoe A."/>
            <person name="Yamazaki S."/>
            <person name="Fujita N."/>
        </authorList>
    </citation>
    <scope>NUCLEOTIDE SEQUENCE [LARGE SCALE GENOMIC DNA]</scope>
    <source>
        <strain evidence="2 3">NBRC 100340</strain>
    </source>
</reference>
<protein>
    <submittedName>
        <fullName evidence="2">Uncharacterized protein</fullName>
    </submittedName>
</protein>
<accession>K6VIE1</accession>
<evidence type="ECO:0000313" key="2">
    <source>
        <dbReference type="EMBL" id="GAB95998.1"/>
    </source>
</evidence>
<keyword evidence="1" id="KW-1133">Transmembrane helix</keyword>
<keyword evidence="1" id="KW-0472">Membrane</keyword>
<feature type="transmembrane region" description="Helical" evidence="1">
    <location>
        <begin position="53"/>
        <end position="72"/>
    </location>
</feature>
<dbReference type="STRING" id="1184609.KILIM_030_00410"/>
<feature type="transmembrane region" description="Helical" evidence="1">
    <location>
        <begin position="206"/>
        <end position="227"/>
    </location>
</feature>
<feature type="transmembrane region" description="Helical" evidence="1">
    <location>
        <begin position="78"/>
        <end position="101"/>
    </location>
</feature>
<keyword evidence="1" id="KW-0812">Transmembrane</keyword>
<feature type="transmembrane region" description="Helical" evidence="1">
    <location>
        <begin position="122"/>
        <end position="147"/>
    </location>
</feature>
<feature type="transmembrane region" description="Helical" evidence="1">
    <location>
        <begin position="239"/>
        <end position="260"/>
    </location>
</feature>
<dbReference type="AlphaFoldDB" id="K6VIE1"/>
<dbReference type="EMBL" id="BAHD01000030">
    <property type="protein sequence ID" value="GAB95998.1"/>
    <property type="molecule type" value="Genomic_DNA"/>
</dbReference>
<organism evidence="2 3">
    <name type="scientific">Kineosphaera limosa NBRC 100340</name>
    <dbReference type="NCBI Taxonomy" id="1184609"/>
    <lineage>
        <taxon>Bacteria</taxon>
        <taxon>Bacillati</taxon>
        <taxon>Actinomycetota</taxon>
        <taxon>Actinomycetes</taxon>
        <taxon>Micrococcales</taxon>
        <taxon>Dermatophilaceae</taxon>
        <taxon>Kineosphaera</taxon>
    </lineage>
</organism>
<sequence>MAVAVFMLVIAVVDAWRIPDRERVAVLRLVRRGMPEPTDPEALVARRARQRRWLSLGSAAGLSGYLLVAALVGIEAPIVPWALLAAALWFAMLSAGCALLAKPPGAEPRVARLVSRRLRDYVPWWLGAPADLLVLAPMALGGLALASGGQRPAPWWFALGCLPTVLVLAGLAAWTRRLVTVPTSSADSATLLWTELERARGIRDVVTARIMTAVLATMTLFNAWYGAAGFELPAAMVPIAWAAGLTGLALVVLAVVSTWVEESSIGPTAQGPRASLRQGGVS</sequence>
<name>K6VIE1_9MICO</name>
<keyword evidence="3" id="KW-1185">Reference proteome</keyword>